<keyword evidence="1" id="KW-0812">Transmembrane</keyword>
<dbReference type="OrthoDB" id="9799578at2"/>
<dbReference type="HOGENOM" id="CLU_079270_4_0_0"/>
<dbReference type="InterPro" id="IPR025098">
    <property type="entry name" value="DUF4013"/>
</dbReference>
<dbReference type="AlphaFoldDB" id="B9KYW1"/>
<proteinExistence type="predicted"/>
<evidence type="ECO:0000256" key="1">
    <source>
        <dbReference type="SAM" id="Phobius"/>
    </source>
</evidence>
<keyword evidence="3" id="KW-1185">Reference proteome</keyword>
<dbReference type="eggNOG" id="ENOG50333RW">
    <property type="taxonomic scope" value="Bacteria"/>
</dbReference>
<dbReference type="Pfam" id="PF13197">
    <property type="entry name" value="DUF4013"/>
    <property type="match status" value="1"/>
</dbReference>
<dbReference type="KEGG" id="tro:trd_0665"/>
<name>B9KYW1_THERP</name>
<dbReference type="STRING" id="309801.trd_0665"/>
<keyword evidence="1" id="KW-0472">Membrane</keyword>
<feature type="transmembrane region" description="Helical" evidence="1">
    <location>
        <begin position="20"/>
        <end position="42"/>
    </location>
</feature>
<keyword evidence="1" id="KW-1133">Transmembrane helix</keyword>
<protein>
    <submittedName>
        <fullName evidence="2">Conserved hypothetical archeal protein</fullName>
    </submittedName>
</protein>
<evidence type="ECO:0000313" key="3">
    <source>
        <dbReference type="Proteomes" id="UP000000447"/>
    </source>
</evidence>
<feature type="transmembrane region" description="Helical" evidence="1">
    <location>
        <begin position="164"/>
        <end position="197"/>
    </location>
</feature>
<dbReference type="Proteomes" id="UP000000447">
    <property type="component" value="Chromosome"/>
</dbReference>
<gene>
    <name evidence="2" type="ordered locus">trd_0665</name>
</gene>
<accession>B9KYW1</accession>
<reference evidence="2 3" key="1">
    <citation type="journal article" date="2009" name="PLoS ONE">
        <title>Complete genome sequence of the aerobic CO-oxidizing thermophile Thermomicrobium roseum.</title>
        <authorList>
            <person name="Wu D."/>
            <person name="Raymond J."/>
            <person name="Wu M."/>
            <person name="Chatterji S."/>
            <person name="Ren Q."/>
            <person name="Graham J.E."/>
            <person name="Bryant D.A."/>
            <person name="Robb F."/>
            <person name="Colman A."/>
            <person name="Tallon L.J."/>
            <person name="Badger J.H."/>
            <person name="Madupu R."/>
            <person name="Ward N.L."/>
            <person name="Eisen J.A."/>
        </authorList>
    </citation>
    <scope>NUCLEOTIDE SEQUENCE [LARGE SCALE GENOMIC DNA]</scope>
    <source>
        <strain evidence="3">ATCC 27502 / DSM 5159 / P-2</strain>
    </source>
</reference>
<organism evidence="2 3">
    <name type="scientific">Thermomicrobium roseum (strain ATCC 27502 / DSM 5159 / P-2)</name>
    <dbReference type="NCBI Taxonomy" id="309801"/>
    <lineage>
        <taxon>Bacteria</taxon>
        <taxon>Pseudomonadati</taxon>
        <taxon>Thermomicrobiota</taxon>
        <taxon>Thermomicrobia</taxon>
        <taxon>Thermomicrobiales</taxon>
        <taxon>Thermomicrobiaceae</taxon>
        <taxon>Thermomicrobium</taxon>
    </lineage>
</organism>
<dbReference type="EMBL" id="CP001275">
    <property type="protein sequence ID" value="ACM05714.1"/>
    <property type="molecule type" value="Genomic_DNA"/>
</dbReference>
<feature type="transmembrane region" description="Helical" evidence="1">
    <location>
        <begin position="105"/>
        <end position="130"/>
    </location>
</feature>
<sequence>MDIGLAFSYAFRDPQWVKKALIAVVMLIIPIIGWLILYGYVLTIARRVALGIEPSLPEWDDFGAFLSLGFRGAVVGVVWSIPAWVISVCQAIVGALPTGRENDALSAVAVVAVCLGCLSLLVSAAINYLLPLPLTRLAVTNRVASAFAFGEIFRELQRVPTDLLIVFVLSLVLGFLAIFGILLCIVGILATLLYAFFVQGHLWGQLRRRLSAGDVSAAVAVT</sequence>
<dbReference type="RefSeq" id="WP_012642061.1">
    <property type="nucleotide sequence ID" value="NC_011959.1"/>
</dbReference>
<feature type="transmembrane region" description="Helical" evidence="1">
    <location>
        <begin position="62"/>
        <end position="93"/>
    </location>
</feature>
<evidence type="ECO:0000313" key="2">
    <source>
        <dbReference type="EMBL" id="ACM05714.1"/>
    </source>
</evidence>